<keyword evidence="1" id="KW-1133">Transmembrane helix</keyword>
<gene>
    <name evidence="2" type="ORF">FPFC_020880</name>
</gene>
<reference evidence="2 3" key="1">
    <citation type="journal article" date="2015" name="BMC Genomics">
        <title>Comparative genomics of Fructobacillus spp. and Leuconostoc spp. reveals niche-specific evolution of Fructobacillus spp.</title>
        <authorList>
            <person name="Endo A."/>
            <person name="Tanizawa Y."/>
            <person name="Tanaka N."/>
            <person name="Maeno S."/>
            <person name="Kumar H."/>
            <person name="Shiwa Y."/>
            <person name="Okada S."/>
            <person name="Yoshikawa H."/>
            <person name="Dicks L."/>
            <person name="Nakagawa J."/>
            <person name="Arita M."/>
        </authorList>
    </citation>
    <scope>NUCLEOTIDE SEQUENCE [LARGE SCALE GENOMIC DNA]</scope>
    <source>
        <strain evidence="2 3">DSM 15468</strain>
    </source>
</reference>
<dbReference type="EMBL" id="DF968064">
    <property type="protein sequence ID" value="GAP02640.1"/>
    <property type="molecule type" value="Genomic_DNA"/>
</dbReference>
<dbReference type="OrthoDB" id="2152024at2"/>
<evidence type="ECO:0000313" key="3">
    <source>
        <dbReference type="Proteomes" id="UP000061227"/>
    </source>
</evidence>
<evidence type="ECO:0008006" key="4">
    <source>
        <dbReference type="Google" id="ProtNLM"/>
    </source>
</evidence>
<keyword evidence="3" id="KW-1185">Reference proteome</keyword>
<sequence>MGVTRGFYQPKTDGNKIFWILWSSVLLRSPIWASELFYNLNFRWLAFTLFIILVGVLTWFRRQMRLTGTTLEITRALRLRQETVDLSASDVTWSIEKKWLTLTVAGKTRRFSLNKKLAAALKGIA</sequence>
<keyword evidence="1" id="KW-0812">Transmembrane</keyword>
<protein>
    <recommendedName>
        <fullName evidence="4">Pore-forming protein</fullName>
    </recommendedName>
</protein>
<dbReference type="AlphaFoldDB" id="A0A3F3H3H4"/>
<dbReference type="InterPro" id="IPR020215">
    <property type="entry name" value="EbsA-like"/>
</dbReference>
<organism evidence="2 3">
    <name type="scientific">Fructobacillus pseudoficulneus</name>
    <dbReference type="NCBI Taxonomy" id="220714"/>
    <lineage>
        <taxon>Bacteria</taxon>
        <taxon>Bacillati</taxon>
        <taxon>Bacillota</taxon>
        <taxon>Bacilli</taxon>
        <taxon>Lactobacillales</taxon>
        <taxon>Lactobacillaceae</taxon>
        <taxon>Fructobacillus</taxon>
    </lineage>
</organism>
<dbReference type="STRING" id="220714.SAMN05660469_0576"/>
<accession>A0A3F3H3H4</accession>
<proteinExistence type="predicted"/>
<dbReference type="RefSeq" id="WP_059377036.1">
    <property type="nucleotide sequence ID" value="NZ_DF968064.1"/>
</dbReference>
<evidence type="ECO:0000313" key="2">
    <source>
        <dbReference type="EMBL" id="GAP02640.1"/>
    </source>
</evidence>
<dbReference type="Pfam" id="PF17255">
    <property type="entry name" value="EbsA"/>
    <property type="match status" value="1"/>
</dbReference>
<name>A0A3F3H3H4_9LACO</name>
<dbReference type="Proteomes" id="UP000061227">
    <property type="component" value="Unassembled WGS sequence"/>
</dbReference>
<keyword evidence="1" id="KW-0472">Membrane</keyword>
<feature type="transmembrane region" description="Helical" evidence="1">
    <location>
        <begin position="43"/>
        <end position="60"/>
    </location>
</feature>
<evidence type="ECO:0000256" key="1">
    <source>
        <dbReference type="SAM" id="Phobius"/>
    </source>
</evidence>